<evidence type="ECO:0000313" key="7">
    <source>
        <dbReference type="EMBL" id="CAD5232924.1"/>
    </source>
</evidence>
<dbReference type="EMBL" id="CAJFDI010000005">
    <property type="protein sequence ID" value="CAD5232924.1"/>
    <property type="molecule type" value="Genomic_DNA"/>
</dbReference>
<feature type="transmembrane region" description="Helical" evidence="5">
    <location>
        <begin position="71"/>
        <end position="95"/>
    </location>
</feature>
<dbReference type="PANTHER" id="PTHR46273:SF2">
    <property type="entry name" value="G-PROTEIN COUPLED RECEPTORS FAMILY 1 PROFILE DOMAIN-CONTAINING PROTEIN"/>
    <property type="match status" value="1"/>
</dbReference>
<protein>
    <submittedName>
        <fullName evidence="7">(pine wood nematode) hypothetical protein</fullName>
    </submittedName>
</protein>
<gene>
    <name evidence="7" type="ORF">BXYJ_LOCUS13015</name>
</gene>
<dbReference type="InterPro" id="IPR019427">
    <property type="entry name" value="7TM_GPCR_serpentine_rcpt_Srw"/>
</dbReference>
<evidence type="ECO:0000259" key="6">
    <source>
        <dbReference type="PROSITE" id="PS50262"/>
    </source>
</evidence>
<dbReference type="Proteomes" id="UP000582659">
    <property type="component" value="Unassembled WGS sequence"/>
</dbReference>
<feature type="transmembrane region" description="Helical" evidence="5">
    <location>
        <begin position="287"/>
        <end position="309"/>
    </location>
</feature>
<evidence type="ECO:0000256" key="4">
    <source>
        <dbReference type="ARBA" id="ARBA00023136"/>
    </source>
</evidence>
<feature type="transmembrane region" description="Helical" evidence="5">
    <location>
        <begin position="235"/>
        <end position="254"/>
    </location>
</feature>
<dbReference type="InterPro" id="IPR053219">
    <property type="entry name" value="GPCR_Dmsr-1"/>
</dbReference>
<feature type="transmembrane region" description="Helical" evidence="5">
    <location>
        <begin position="321"/>
        <end position="346"/>
    </location>
</feature>
<keyword evidence="2 5" id="KW-0812">Transmembrane</keyword>
<name>A0A7I8X846_BURXY</name>
<proteinExistence type="predicted"/>
<keyword evidence="8" id="KW-1185">Reference proteome</keyword>
<dbReference type="PANTHER" id="PTHR46273">
    <property type="entry name" value="MYOSUPPRESSIN RECEPTOR 1, ISOFORM B-RELATED"/>
    <property type="match status" value="1"/>
</dbReference>
<comment type="subcellular location">
    <subcellularLocation>
        <location evidence="1">Membrane</location>
    </subcellularLocation>
</comment>
<reference evidence="7" key="1">
    <citation type="submission" date="2020-09" db="EMBL/GenBank/DDBJ databases">
        <authorList>
            <person name="Kikuchi T."/>
        </authorList>
    </citation>
    <scope>NUCLEOTIDE SEQUENCE</scope>
    <source>
        <strain evidence="7">Ka4C1</strain>
    </source>
</reference>
<evidence type="ECO:0000256" key="3">
    <source>
        <dbReference type="ARBA" id="ARBA00022989"/>
    </source>
</evidence>
<sequence length="433" mass="49219">MTFCEEDPKLFDRDLESTKEFLRTMAAFQAFYAPLHGYICVFLCLFGFSSNFIHVIVLTRQSMRGSAVNSIMTAVALCDMGTMASYLIYICHFVLKGKSPHNCSNGLTYLSMSFLLFHMFLSITLHTTTLWLAVAMAFLRRMTLHTTTLHSQWQRSRLATKISLIVFFVVMLFSLPTLLVHRIVEYEADVWRPKPSCMEFYPANYTETIYTLAIAPTAMHNGCRWFKANLWLTGTLFKVIPCILLIILISSLLLKLKNAEQKRRLLLLNGGVGNDTNKRITSDKTTVMLLAILAVFLFTEFPQGILSILSAVYTNDVHNMIYFMLGDVLDLLSLVNSSVNFVLYCLMSSRYRHTFCTTILPVTWLRCSGLRSQTQPNVALFTNTDFPSRMNNVEVCLTPDGRRSFRSSPAFRTVREPLIAQARLPLSARASRG</sequence>
<keyword evidence="3 5" id="KW-1133">Transmembrane helix</keyword>
<dbReference type="EMBL" id="CAJFCV020000005">
    <property type="protein sequence ID" value="CAG9126101.1"/>
    <property type="molecule type" value="Genomic_DNA"/>
</dbReference>
<feature type="transmembrane region" description="Helical" evidence="5">
    <location>
        <begin position="115"/>
        <end position="139"/>
    </location>
</feature>
<dbReference type="SUPFAM" id="SSF81321">
    <property type="entry name" value="Family A G protein-coupled receptor-like"/>
    <property type="match status" value="1"/>
</dbReference>
<evidence type="ECO:0000256" key="5">
    <source>
        <dbReference type="SAM" id="Phobius"/>
    </source>
</evidence>
<accession>A0A7I8X846</accession>
<feature type="transmembrane region" description="Helical" evidence="5">
    <location>
        <begin position="35"/>
        <end position="59"/>
    </location>
</feature>
<dbReference type="GO" id="GO:0008528">
    <property type="term" value="F:G protein-coupled peptide receptor activity"/>
    <property type="evidence" value="ECO:0007669"/>
    <property type="project" value="InterPro"/>
</dbReference>
<dbReference type="CDD" id="cd14978">
    <property type="entry name" value="7tmA_FMRFamide_R-like"/>
    <property type="match status" value="1"/>
</dbReference>
<dbReference type="PROSITE" id="PS50262">
    <property type="entry name" value="G_PROTEIN_RECEP_F1_2"/>
    <property type="match status" value="1"/>
</dbReference>
<dbReference type="AlphaFoldDB" id="A0A7I8X846"/>
<feature type="transmembrane region" description="Helical" evidence="5">
    <location>
        <begin position="160"/>
        <end position="184"/>
    </location>
</feature>
<feature type="domain" description="G-protein coupled receptors family 1 profile" evidence="6">
    <location>
        <begin position="50"/>
        <end position="344"/>
    </location>
</feature>
<evidence type="ECO:0000313" key="8">
    <source>
        <dbReference type="Proteomes" id="UP000659654"/>
    </source>
</evidence>
<dbReference type="Proteomes" id="UP000659654">
    <property type="component" value="Unassembled WGS sequence"/>
</dbReference>
<organism evidence="7 8">
    <name type="scientific">Bursaphelenchus xylophilus</name>
    <name type="common">Pinewood nematode worm</name>
    <name type="synonym">Aphelenchoides xylophilus</name>
    <dbReference type="NCBI Taxonomy" id="6326"/>
    <lineage>
        <taxon>Eukaryota</taxon>
        <taxon>Metazoa</taxon>
        <taxon>Ecdysozoa</taxon>
        <taxon>Nematoda</taxon>
        <taxon>Chromadorea</taxon>
        <taxon>Rhabditida</taxon>
        <taxon>Tylenchina</taxon>
        <taxon>Tylenchomorpha</taxon>
        <taxon>Aphelenchoidea</taxon>
        <taxon>Aphelenchoididae</taxon>
        <taxon>Bursaphelenchus</taxon>
    </lineage>
</organism>
<keyword evidence="4 5" id="KW-0472">Membrane</keyword>
<dbReference type="OrthoDB" id="5864054at2759"/>
<dbReference type="Gene3D" id="1.20.1070.10">
    <property type="entry name" value="Rhodopsin 7-helix transmembrane proteins"/>
    <property type="match status" value="1"/>
</dbReference>
<dbReference type="GO" id="GO:0005886">
    <property type="term" value="C:plasma membrane"/>
    <property type="evidence" value="ECO:0007669"/>
    <property type="project" value="TreeGrafter"/>
</dbReference>
<evidence type="ECO:0000256" key="2">
    <source>
        <dbReference type="ARBA" id="ARBA00022692"/>
    </source>
</evidence>
<dbReference type="Pfam" id="PF10324">
    <property type="entry name" value="7TM_GPCR_Srw"/>
    <property type="match status" value="1"/>
</dbReference>
<comment type="caution">
    <text evidence="7">The sequence shown here is derived from an EMBL/GenBank/DDBJ whole genome shotgun (WGS) entry which is preliminary data.</text>
</comment>
<dbReference type="InterPro" id="IPR017452">
    <property type="entry name" value="GPCR_Rhodpsn_7TM"/>
</dbReference>
<evidence type="ECO:0000256" key="1">
    <source>
        <dbReference type="ARBA" id="ARBA00004370"/>
    </source>
</evidence>